<dbReference type="GeneID" id="96001699"/>
<feature type="domain" description="C2H2-type" evidence="2">
    <location>
        <begin position="405"/>
        <end position="431"/>
    </location>
</feature>
<proteinExistence type="predicted"/>
<dbReference type="SMART" id="SM00355">
    <property type="entry name" value="ZnF_C2H2"/>
    <property type="match status" value="2"/>
</dbReference>
<feature type="domain" description="C2H2-type" evidence="2">
    <location>
        <begin position="441"/>
        <end position="471"/>
    </location>
</feature>
<dbReference type="InterPro" id="IPR013087">
    <property type="entry name" value="Znf_C2H2_type"/>
</dbReference>
<dbReference type="Gene3D" id="3.30.160.60">
    <property type="entry name" value="Classic Zinc Finger"/>
    <property type="match status" value="1"/>
</dbReference>
<dbReference type="Pfam" id="PF26176">
    <property type="entry name" value="zf_C2H2_17_2"/>
    <property type="match status" value="1"/>
</dbReference>
<comment type="caution">
    <text evidence="3">The sequence shown here is derived from an EMBL/GenBank/DDBJ whole genome shotgun (WGS) entry which is preliminary data.</text>
</comment>
<reference evidence="3 4" key="1">
    <citation type="journal article" date="2020" name="Microbiol. Resour. Announc.">
        <title>Draft Genome Sequence of a Cladosporium Species Isolated from the Mesophotic Ascidian Didemnum maculosum.</title>
        <authorList>
            <person name="Gioti A."/>
            <person name="Siaperas R."/>
            <person name="Nikolaivits E."/>
            <person name="Le Goff G."/>
            <person name="Ouazzani J."/>
            <person name="Kotoulas G."/>
            <person name="Topakas E."/>
        </authorList>
    </citation>
    <scope>NUCLEOTIDE SEQUENCE [LARGE SCALE GENOMIC DNA]</scope>
    <source>
        <strain evidence="3 4">TM138-S3</strain>
    </source>
</reference>
<protein>
    <recommendedName>
        <fullName evidence="2">C2H2-type domain-containing protein</fullName>
    </recommendedName>
</protein>
<feature type="compositionally biased region" description="Low complexity" evidence="1">
    <location>
        <begin position="210"/>
        <end position="224"/>
    </location>
</feature>
<evidence type="ECO:0000313" key="4">
    <source>
        <dbReference type="Proteomes" id="UP000803884"/>
    </source>
</evidence>
<feature type="region of interest" description="Disordered" evidence="1">
    <location>
        <begin position="300"/>
        <end position="365"/>
    </location>
</feature>
<gene>
    <name evidence="3" type="ORF">WHR41_00255</name>
</gene>
<sequence length="610" mass="66563">MTAKWSKTSLPEDAWYTGSAQDHSTYVQSSSSEWDAQTLFSSTQDFQSLDAFHWTNTTQGSVGAGLSPVMSHESSGSHALNSFSEAELPAGLDLSFTFEPTWESASSFACHDTQSTQRPLSGSTFVPSLDEMPFGPRMNNAMPQWSMDFGCSGQPMFYSQTGQNARPVVQSPAVAAQRTILPRTEGSMAASSPSFAPSSSQRPNRSIQGRASSQRLSQSVSNSAHPVPESPRIESGYRLAPRSVTSEDAKPSVPALESFQTGSQPYYGQRNYAQDAMSTITDPAAEEFTAFIQYDQDEQPATFGSTSFSGSSRPPYALPSSKETSQGNRSKTQPDAKSTKASKSGTTLAGELDEGRHRNHPLYAKGPDADGLFRCPFSAKENCPHQATKLKCNYDKFVDSHLKPFRCRQEACAKQEFSSTACLLRHEREAHGMHGHGDRPHLCFYAGCERGVPGNGFPRRYNLFDHMKRVHDHKEDSASASGLASPDPDAKKPAGHGRKRKAPSSTASEPAAHRLKISPQLTPPAPAQQVAPLPYQEVLPMTAAAAAQGYPYALAQEMAQPVQWPAHGHGHMPVRNFDYVQSPQQEDAPVAMFDRHFQGVRRESNESRYG</sequence>
<feature type="region of interest" description="Disordered" evidence="1">
    <location>
        <begin position="185"/>
        <end position="267"/>
    </location>
</feature>
<evidence type="ECO:0000259" key="2">
    <source>
        <dbReference type="SMART" id="SM00355"/>
    </source>
</evidence>
<feature type="compositionally biased region" description="Polar residues" evidence="1">
    <location>
        <begin position="321"/>
        <end position="331"/>
    </location>
</feature>
<accession>A0AB34L7X7</accession>
<evidence type="ECO:0000256" key="1">
    <source>
        <dbReference type="SAM" id="MobiDB-lite"/>
    </source>
</evidence>
<name>A0AB34L7X7_9PEZI</name>
<dbReference type="Pfam" id="PF26177">
    <property type="entry name" value="zf_C2H2_17_1st"/>
    <property type="match status" value="1"/>
</dbReference>
<feature type="compositionally biased region" description="Low complexity" evidence="1">
    <location>
        <begin position="302"/>
        <end position="312"/>
    </location>
</feature>
<dbReference type="EMBL" id="JAAQHG020000001">
    <property type="protein sequence ID" value="KAL1590944.1"/>
    <property type="molecule type" value="Genomic_DNA"/>
</dbReference>
<feature type="region of interest" description="Disordered" evidence="1">
    <location>
        <begin position="472"/>
        <end position="512"/>
    </location>
</feature>
<dbReference type="AlphaFoldDB" id="A0AB34L7X7"/>
<keyword evidence="4" id="KW-1185">Reference proteome</keyword>
<evidence type="ECO:0000313" key="3">
    <source>
        <dbReference type="EMBL" id="KAL1590944.1"/>
    </source>
</evidence>
<feature type="compositionally biased region" description="Low complexity" evidence="1">
    <location>
        <begin position="187"/>
        <end position="200"/>
    </location>
</feature>
<dbReference type="Proteomes" id="UP000803884">
    <property type="component" value="Unassembled WGS sequence"/>
</dbReference>
<organism evidence="3 4">
    <name type="scientific">Cladosporium halotolerans</name>
    <dbReference type="NCBI Taxonomy" id="1052096"/>
    <lineage>
        <taxon>Eukaryota</taxon>
        <taxon>Fungi</taxon>
        <taxon>Dikarya</taxon>
        <taxon>Ascomycota</taxon>
        <taxon>Pezizomycotina</taxon>
        <taxon>Dothideomycetes</taxon>
        <taxon>Dothideomycetidae</taxon>
        <taxon>Cladosporiales</taxon>
        <taxon>Cladosporiaceae</taxon>
        <taxon>Cladosporium</taxon>
    </lineage>
</organism>
<dbReference type="InterPro" id="IPR059095">
    <property type="entry name" value="Znf_C2H2_17_2nd"/>
</dbReference>
<dbReference type="InterPro" id="IPR059009">
    <property type="entry name" value="Znf_C2H2_17_1st"/>
</dbReference>
<feature type="compositionally biased region" description="Basic residues" evidence="1">
    <location>
        <begin position="493"/>
        <end position="502"/>
    </location>
</feature>
<dbReference type="RefSeq" id="XP_069234049.1">
    <property type="nucleotide sequence ID" value="XM_069368861.1"/>
</dbReference>